<reference evidence="2 3" key="1">
    <citation type="submission" date="2020-10" db="EMBL/GenBank/DDBJ databases">
        <title>Nocardioides sp. isolated from sludge.</title>
        <authorList>
            <person name="Zhang X."/>
        </authorList>
    </citation>
    <scope>NUCLEOTIDE SEQUENCE [LARGE SCALE GENOMIC DNA]</scope>
    <source>
        <strain evidence="2 3">Y6</strain>
    </source>
</reference>
<proteinExistence type="predicted"/>
<dbReference type="EMBL" id="JADCSA010001230">
    <property type="protein sequence ID" value="MBE7326239.1"/>
    <property type="molecule type" value="Genomic_DNA"/>
</dbReference>
<dbReference type="InterPro" id="IPR026511">
    <property type="entry name" value="PTHB1"/>
</dbReference>
<dbReference type="Proteomes" id="UP000756387">
    <property type="component" value="Unassembled WGS sequence"/>
</dbReference>
<gene>
    <name evidence="2" type="ORF">IEQ44_16550</name>
</gene>
<dbReference type="PANTHER" id="PTHR20991:SF0">
    <property type="entry name" value="PROTEIN PTHB1"/>
    <property type="match status" value="1"/>
</dbReference>
<feature type="domain" description="PTHB1 N-terminal" evidence="1">
    <location>
        <begin position="1"/>
        <end position="41"/>
    </location>
</feature>
<comment type="caution">
    <text evidence="2">The sequence shown here is derived from an EMBL/GenBank/DDBJ whole genome shotgun (WGS) entry which is preliminary data.</text>
</comment>
<evidence type="ECO:0000313" key="2">
    <source>
        <dbReference type="EMBL" id="MBE7326239.1"/>
    </source>
</evidence>
<name>A0ABR9RXC6_9ACTN</name>
<protein>
    <recommendedName>
        <fullName evidence="1">PTHB1 N-terminal domain-containing protein</fullName>
    </recommendedName>
</protein>
<evidence type="ECO:0000313" key="3">
    <source>
        <dbReference type="Proteomes" id="UP000756387"/>
    </source>
</evidence>
<organism evidence="2 3">
    <name type="scientific">Nocardioides malaquae</name>
    <dbReference type="NCBI Taxonomy" id="2773426"/>
    <lineage>
        <taxon>Bacteria</taxon>
        <taxon>Bacillati</taxon>
        <taxon>Actinomycetota</taxon>
        <taxon>Actinomycetes</taxon>
        <taxon>Propionibacteriales</taxon>
        <taxon>Nocardioidaceae</taxon>
        <taxon>Nocardioides</taxon>
    </lineage>
</organism>
<feature type="non-terminal residue" evidence="2">
    <location>
        <position position="1"/>
    </location>
</feature>
<evidence type="ECO:0000259" key="1">
    <source>
        <dbReference type="Pfam" id="PF14727"/>
    </source>
</evidence>
<keyword evidence="3" id="KW-1185">Reference proteome</keyword>
<accession>A0ABR9RXC6</accession>
<sequence length="70" mass="8075">VLGERNLYCLRDNGQIRFMKKLEFNPSCFLPYASGTQQTPRSFSRAVRFLPKCESRFSPTQIEITVSSRA</sequence>
<dbReference type="PANTHER" id="PTHR20991">
    <property type="entry name" value="PARATHYROID HORMONE-RESPONSIVE B1 GENE"/>
    <property type="match status" value="1"/>
</dbReference>
<dbReference type="Pfam" id="PF14727">
    <property type="entry name" value="PHTB1_N"/>
    <property type="match status" value="1"/>
</dbReference>
<dbReference type="InterPro" id="IPR028073">
    <property type="entry name" value="PHTB1_N_dom"/>
</dbReference>
<dbReference type="RefSeq" id="WP_193639494.1">
    <property type="nucleotide sequence ID" value="NZ_JADCSA010001230.1"/>
</dbReference>